<dbReference type="Gene3D" id="3.40.50.2300">
    <property type="match status" value="1"/>
</dbReference>
<dbReference type="RefSeq" id="WP_355404011.1">
    <property type="nucleotide sequence ID" value="NZ_JBEGHN010000001.1"/>
</dbReference>
<protein>
    <submittedName>
        <fullName evidence="6">Response regulator transcription factor</fullName>
    </submittedName>
</protein>
<keyword evidence="2" id="KW-0597">Phosphoprotein</keyword>
<dbReference type="Proteomes" id="UP001550210">
    <property type="component" value="Unassembled WGS sequence"/>
</dbReference>
<evidence type="ECO:0000313" key="6">
    <source>
        <dbReference type="EMBL" id="MET9850666.1"/>
    </source>
</evidence>
<feature type="modified residue" description="4-aspartylphosphate" evidence="2">
    <location>
        <position position="51"/>
    </location>
</feature>
<dbReference type="SMART" id="SM00448">
    <property type="entry name" value="REC"/>
    <property type="match status" value="1"/>
</dbReference>
<dbReference type="InterPro" id="IPR036388">
    <property type="entry name" value="WH-like_DNA-bd_sf"/>
</dbReference>
<accession>A0ABV2VA01</accession>
<dbReference type="InterPro" id="IPR001789">
    <property type="entry name" value="Sig_transdc_resp-reg_receiver"/>
</dbReference>
<evidence type="ECO:0000256" key="1">
    <source>
        <dbReference type="ARBA" id="ARBA00023125"/>
    </source>
</evidence>
<gene>
    <name evidence="6" type="ORF">ABZZ21_40200</name>
</gene>
<dbReference type="Pfam" id="PF00072">
    <property type="entry name" value="Response_reg"/>
    <property type="match status" value="1"/>
</dbReference>
<dbReference type="EMBL" id="JBEXPZ010000079">
    <property type="protein sequence ID" value="MET9850666.1"/>
    <property type="molecule type" value="Genomic_DNA"/>
</dbReference>
<dbReference type="PANTHER" id="PTHR48111">
    <property type="entry name" value="REGULATOR OF RPOS"/>
    <property type="match status" value="1"/>
</dbReference>
<evidence type="ECO:0000256" key="2">
    <source>
        <dbReference type="PROSITE-ProRule" id="PRU00169"/>
    </source>
</evidence>
<evidence type="ECO:0000259" key="5">
    <source>
        <dbReference type="PROSITE" id="PS51755"/>
    </source>
</evidence>
<dbReference type="Pfam" id="PF00486">
    <property type="entry name" value="Trans_reg_C"/>
    <property type="match status" value="1"/>
</dbReference>
<evidence type="ECO:0000259" key="4">
    <source>
        <dbReference type="PROSITE" id="PS50110"/>
    </source>
</evidence>
<name>A0ABV2VA01_9ACTN</name>
<dbReference type="Gene3D" id="6.10.250.690">
    <property type="match status" value="1"/>
</dbReference>
<feature type="DNA-binding region" description="OmpR/PhoB-type" evidence="3">
    <location>
        <begin position="124"/>
        <end position="222"/>
    </location>
</feature>
<dbReference type="PROSITE" id="PS50110">
    <property type="entry name" value="RESPONSE_REGULATORY"/>
    <property type="match status" value="1"/>
</dbReference>
<keyword evidence="7" id="KW-1185">Reference proteome</keyword>
<feature type="domain" description="OmpR/PhoB-type" evidence="5">
    <location>
        <begin position="124"/>
        <end position="222"/>
    </location>
</feature>
<dbReference type="InterPro" id="IPR039420">
    <property type="entry name" value="WalR-like"/>
</dbReference>
<dbReference type="Gene3D" id="1.10.10.10">
    <property type="entry name" value="Winged helix-like DNA-binding domain superfamily/Winged helix DNA-binding domain"/>
    <property type="match status" value="1"/>
</dbReference>
<dbReference type="PROSITE" id="PS51755">
    <property type="entry name" value="OMPR_PHOB"/>
    <property type="match status" value="1"/>
</dbReference>
<comment type="caution">
    <text evidence="6">The sequence shown here is derived from an EMBL/GenBank/DDBJ whole genome shotgun (WGS) entry which is preliminary data.</text>
</comment>
<sequence>MRLLLVEDEQRLADVIKSGLVDKGFAVDAVGDGNEAVWMAGEHRYDAIVLDVMLPGLNGFAVCRKLRDAGNWAPILMLTAMDGELDEVRALDSGADDYLAKPFSFAVLLARLRALVRRGTQERPAVLQVGDLQVDPAAACARRGDVHIALTPKEFAVLHLLARRAGQAVAKAELLNHAWDFAFDGDPNIVEVYVSALRRKIDAPFGVRTLTTVRGFGYLLERP</sequence>
<dbReference type="InterPro" id="IPR011006">
    <property type="entry name" value="CheY-like_superfamily"/>
</dbReference>
<dbReference type="PANTHER" id="PTHR48111:SF36">
    <property type="entry name" value="TRANSCRIPTIONAL REGULATORY PROTEIN CUTR"/>
    <property type="match status" value="1"/>
</dbReference>
<dbReference type="SUPFAM" id="SSF52172">
    <property type="entry name" value="CheY-like"/>
    <property type="match status" value="1"/>
</dbReference>
<dbReference type="InterPro" id="IPR001867">
    <property type="entry name" value="OmpR/PhoB-type_DNA-bd"/>
</dbReference>
<dbReference type="CDD" id="cd00383">
    <property type="entry name" value="trans_reg_C"/>
    <property type="match status" value="1"/>
</dbReference>
<evidence type="ECO:0000256" key="3">
    <source>
        <dbReference type="PROSITE-ProRule" id="PRU01091"/>
    </source>
</evidence>
<reference evidence="6 7" key="1">
    <citation type="submission" date="2024-06" db="EMBL/GenBank/DDBJ databases">
        <title>The Natural Products Discovery Center: Release of the First 8490 Sequenced Strains for Exploring Actinobacteria Biosynthetic Diversity.</title>
        <authorList>
            <person name="Kalkreuter E."/>
            <person name="Kautsar S.A."/>
            <person name="Yang D."/>
            <person name="Bader C.D."/>
            <person name="Teijaro C.N."/>
            <person name="Fluegel L."/>
            <person name="Davis C.M."/>
            <person name="Simpson J.R."/>
            <person name="Lauterbach L."/>
            <person name="Steele A.D."/>
            <person name="Gui C."/>
            <person name="Meng S."/>
            <person name="Li G."/>
            <person name="Viehrig K."/>
            <person name="Ye F."/>
            <person name="Su P."/>
            <person name="Kiefer A.F."/>
            <person name="Nichols A."/>
            <person name="Cepeda A.J."/>
            <person name="Yan W."/>
            <person name="Fan B."/>
            <person name="Jiang Y."/>
            <person name="Adhikari A."/>
            <person name="Zheng C.-J."/>
            <person name="Schuster L."/>
            <person name="Cowan T.M."/>
            <person name="Smanski M.J."/>
            <person name="Chevrette M.G."/>
            <person name="De Carvalho L.P.S."/>
            <person name="Shen B."/>
        </authorList>
    </citation>
    <scope>NUCLEOTIDE SEQUENCE [LARGE SCALE GENOMIC DNA]</scope>
    <source>
        <strain evidence="6 7">NPDC006434</strain>
    </source>
</reference>
<evidence type="ECO:0000313" key="7">
    <source>
        <dbReference type="Proteomes" id="UP001550210"/>
    </source>
</evidence>
<organism evidence="6 7">
    <name type="scientific">Streptomyces ossamyceticus</name>
    <dbReference type="NCBI Taxonomy" id="249581"/>
    <lineage>
        <taxon>Bacteria</taxon>
        <taxon>Bacillati</taxon>
        <taxon>Actinomycetota</taxon>
        <taxon>Actinomycetes</taxon>
        <taxon>Kitasatosporales</taxon>
        <taxon>Streptomycetaceae</taxon>
        <taxon>Streptomyces</taxon>
    </lineage>
</organism>
<keyword evidence="1 3" id="KW-0238">DNA-binding</keyword>
<proteinExistence type="predicted"/>
<dbReference type="SMART" id="SM00862">
    <property type="entry name" value="Trans_reg_C"/>
    <property type="match status" value="1"/>
</dbReference>
<feature type="domain" description="Response regulatory" evidence="4">
    <location>
        <begin position="2"/>
        <end position="116"/>
    </location>
</feature>